<comment type="similarity">
    <text evidence="1">Belongs to the sigma-70 factor family. ECF subfamily.</text>
</comment>
<dbReference type="InterPro" id="IPR014327">
    <property type="entry name" value="RNA_pol_sigma70_bacteroid"/>
</dbReference>
<dbReference type="InterPro" id="IPR007627">
    <property type="entry name" value="RNA_pol_sigma70_r2"/>
</dbReference>
<evidence type="ECO:0000256" key="1">
    <source>
        <dbReference type="ARBA" id="ARBA00010641"/>
    </source>
</evidence>
<dbReference type="GO" id="GO:0003677">
    <property type="term" value="F:DNA binding"/>
    <property type="evidence" value="ECO:0007669"/>
    <property type="project" value="InterPro"/>
</dbReference>
<dbReference type="AlphaFoldDB" id="A0A6C0GIH3"/>
<accession>A0A6C0GIH3</accession>
<evidence type="ECO:0000256" key="3">
    <source>
        <dbReference type="ARBA" id="ARBA00023082"/>
    </source>
</evidence>
<protein>
    <submittedName>
        <fullName evidence="6">RNA polymerase sigma-70 factor</fullName>
    </submittedName>
</protein>
<dbReference type="Gene3D" id="1.10.10.10">
    <property type="entry name" value="Winged helix-like DNA-binding domain superfamily/Winged helix DNA-binding domain"/>
    <property type="match status" value="1"/>
</dbReference>
<evidence type="ECO:0000259" key="5">
    <source>
        <dbReference type="SMART" id="SM00421"/>
    </source>
</evidence>
<dbReference type="InterPro" id="IPR013325">
    <property type="entry name" value="RNA_pol_sigma_r2"/>
</dbReference>
<dbReference type="Pfam" id="PF04542">
    <property type="entry name" value="Sigma70_r2"/>
    <property type="match status" value="1"/>
</dbReference>
<dbReference type="GO" id="GO:0006352">
    <property type="term" value="P:DNA-templated transcription initiation"/>
    <property type="evidence" value="ECO:0007669"/>
    <property type="project" value="InterPro"/>
</dbReference>
<evidence type="ECO:0000256" key="4">
    <source>
        <dbReference type="ARBA" id="ARBA00023163"/>
    </source>
</evidence>
<evidence type="ECO:0000313" key="7">
    <source>
        <dbReference type="Proteomes" id="UP000480178"/>
    </source>
</evidence>
<dbReference type="InterPro" id="IPR013324">
    <property type="entry name" value="RNA_pol_sigma_r3/r4-like"/>
</dbReference>
<keyword evidence="4" id="KW-0804">Transcription</keyword>
<gene>
    <name evidence="6" type="ORF">GXP67_13850</name>
</gene>
<dbReference type="PANTHER" id="PTHR43133">
    <property type="entry name" value="RNA POLYMERASE ECF-TYPE SIGMA FACTO"/>
    <property type="match status" value="1"/>
</dbReference>
<sequence length="196" mass="22875">MNKNTNTLSDDQLILLLQQDEEAAFDEIYNRYWSRIFTAAYKRVQYREIAEELAQDLFTSLWANRRKNTVHTSLAAYLSTSIKYIVLNYQQKELVRKNYYSELKVTAVNHSNATDETVLLHDLQMQIDKEVNNLPAKCKSVFELSRFEEKSMKEISAKLNISEKTVENHISRALKALKVSLRGFVPSLILIPFFFL</sequence>
<dbReference type="NCBIfam" id="TIGR02937">
    <property type="entry name" value="sigma70-ECF"/>
    <property type="match status" value="1"/>
</dbReference>
<dbReference type="NCBIfam" id="TIGR02985">
    <property type="entry name" value="Sig70_bacteroi1"/>
    <property type="match status" value="1"/>
</dbReference>
<organism evidence="6 7">
    <name type="scientific">Rhodocytophaga rosea</name>
    <dbReference type="NCBI Taxonomy" id="2704465"/>
    <lineage>
        <taxon>Bacteria</taxon>
        <taxon>Pseudomonadati</taxon>
        <taxon>Bacteroidota</taxon>
        <taxon>Cytophagia</taxon>
        <taxon>Cytophagales</taxon>
        <taxon>Rhodocytophagaceae</taxon>
        <taxon>Rhodocytophaga</taxon>
    </lineage>
</organism>
<dbReference type="Proteomes" id="UP000480178">
    <property type="component" value="Chromosome"/>
</dbReference>
<reference evidence="6 7" key="1">
    <citation type="submission" date="2020-01" db="EMBL/GenBank/DDBJ databases">
        <authorList>
            <person name="Kim M.K."/>
        </authorList>
    </citation>
    <scope>NUCLEOTIDE SEQUENCE [LARGE SCALE GENOMIC DNA]</scope>
    <source>
        <strain evidence="6 7">172606-1</strain>
    </source>
</reference>
<feature type="domain" description="HTH luxR-type" evidence="5">
    <location>
        <begin position="141"/>
        <end position="189"/>
    </location>
</feature>
<dbReference type="SMART" id="SM00421">
    <property type="entry name" value="HTH_LUXR"/>
    <property type="match status" value="1"/>
</dbReference>
<dbReference type="GO" id="GO:0016987">
    <property type="term" value="F:sigma factor activity"/>
    <property type="evidence" value="ECO:0007669"/>
    <property type="project" value="UniProtKB-KW"/>
</dbReference>
<keyword evidence="7" id="KW-1185">Reference proteome</keyword>
<evidence type="ECO:0000313" key="6">
    <source>
        <dbReference type="EMBL" id="QHT67634.1"/>
    </source>
</evidence>
<dbReference type="EMBL" id="CP048222">
    <property type="protein sequence ID" value="QHT67634.1"/>
    <property type="molecule type" value="Genomic_DNA"/>
</dbReference>
<dbReference type="InterPro" id="IPR039425">
    <property type="entry name" value="RNA_pol_sigma-70-like"/>
</dbReference>
<proteinExistence type="inferred from homology"/>
<name>A0A6C0GIH3_9BACT</name>
<keyword evidence="3" id="KW-0731">Sigma factor</keyword>
<dbReference type="Gene3D" id="1.10.1740.10">
    <property type="match status" value="1"/>
</dbReference>
<dbReference type="Pfam" id="PF08281">
    <property type="entry name" value="Sigma70_r4_2"/>
    <property type="match status" value="1"/>
</dbReference>
<dbReference type="SUPFAM" id="SSF88946">
    <property type="entry name" value="Sigma2 domain of RNA polymerase sigma factors"/>
    <property type="match status" value="1"/>
</dbReference>
<keyword evidence="2" id="KW-0805">Transcription regulation</keyword>
<dbReference type="InterPro" id="IPR013249">
    <property type="entry name" value="RNA_pol_sigma70_r4_t2"/>
</dbReference>
<dbReference type="InterPro" id="IPR014284">
    <property type="entry name" value="RNA_pol_sigma-70_dom"/>
</dbReference>
<dbReference type="RefSeq" id="WP_162443658.1">
    <property type="nucleotide sequence ID" value="NZ_CP048222.1"/>
</dbReference>
<evidence type="ECO:0000256" key="2">
    <source>
        <dbReference type="ARBA" id="ARBA00023015"/>
    </source>
</evidence>
<dbReference type="KEGG" id="rhoz:GXP67_13850"/>
<dbReference type="SUPFAM" id="SSF88659">
    <property type="entry name" value="Sigma3 and sigma4 domains of RNA polymerase sigma factors"/>
    <property type="match status" value="1"/>
</dbReference>
<dbReference type="PANTHER" id="PTHR43133:SF46">
    <property type="entry name" value="RNA POLYMERASE SIGMA-70 FACTOR ECF SUBFAMILY"/>
    <property type="match status" value="1"/>
</dbReference>
<dbReference type="InterPro" id="IPR036388">
    <property type="entry name" value="WH-like_DNA-bd_sf"/>
</dbReference>
<dbReference type="InterPro" id="IPR000792">
    <property type="entry name" value="Tscrpt_reg_LuxR_C"/>
</dbReference>
<dbReference type="CDD" id="cd06171">
    <property type="entry name" value="Sigma70_r4"/>
    <property type="match status" value="1"/>
</dbReference>